<proteinExistence type="predicted"/>
<dbReference type="AlphaFoldDB" id="A0A8H3MG17"/>
<dbReference type="OrthoDB" id="2431110at2759"/>
<evidence type="ECO:0000313" key="1">
    <source>
        <dbReference type="EMBL" id="GET03831.1"/>
    </source>
</evidence>
<sequence length="149" mass="17732">MIYMIPIMWDLLDEADQKILANFDYELIYSFWCYSFERINGILGSLPNNKHAIELELLRIIMQNLRLAAYDEHDFNELYQFMQIFYQNIKDTITGSEKFLGKMLTPRNRVLLLNSIYELLVKYYNDIYNWNFVSIADIASSDLSLENSN</sequence>
<gene>
    <name evidence="1" type="ORF">RCL2_003014700</name>
</gene>
<comment type="caution">
    <text evidence="1">The sequence shown here is derived from an EMBL/GenBank/DDBJ whole genome shotgun (WGS) entry which is preliminary data.</text>
</comment>
<reference evidence="1" key="1">
    <citation type="submission" date="2019-10" db="EMBL/GenBank/DDBJ databases">
        <title>Conservation and host-specific expression of non-tandemly repeated heterogenous ribosome RNA gene in arbuscular mycorrhizal fungi.</title>
        <authorList>
            <person name="Maeda T."/>
            <person name="Kobayashi Y."/>
            <person name="Nakagawa T."/>
            <person name="Ezawa T."/>
            <person name="Yamaguchi K."/>
            <person name="Bino T."/>
            <person name="Nishimoto Y."/>
            <person name="Shigenobu S."/>
            <person name="Kawaguchi M."/>
        </authorList>
    </citation>
    <scope>NUCLEOTIDE SEQUENCE</scope>
    <source>
        <strain evidence="1">HR1</strain>
    </source>
</reference>
<organism evidence="1 2">
    <name type="scientific">Rhizophagus clarus</name>
    <dbReference type="NCBI Taxonomy" id="94130"/>
    <lineage>
        <taxon>Eukaryota</taxon>
        <taxon>Fungi</taxon>
        <taxon>Fungi incertae sedis</taxon>
        <taxon>Mucoromycota</taxon>
        <taxon>Glomeromycotina</taxon>
        <taxon>Glomeromycetes</taxon>
        <taxon>Glomerales</taxon>
        <taxon>Glomeraceae</taxon>
        <taxon>Rhizophagus</taxon>
    </lineage>
</organism>
<accession>A0A8H3MG17</accession>
<evidence type="ECO:0000313" key="2">
    <source>
        <dbReference type="Proteomes" id="UP000615446"/>
    </source>
</evidence>
<dbReference type="EMBL" id="BLAL01000334">
    <property type="protein sequence ID" value="GET03831.1"/>
    <property type="molecule type" value="Genomic_DNA"/>
</dbReference>
<dbReference type="Proteomes" id="UP000615446">
    <property type="component" value="Unassembled WGS sequence"/>
</dbReference>
<protein>
    <submittedName>
        <fullName evidence="1">Uncharacterized protein</fullName>
    </submittedName>
</protein>
<name>A0A8H3MG17_9GLOM</name>